<accession>A0A072V7D6</accession>
<organism evidence="1 3">
    <name type="scientific">Medicago truncatula</name>
    <name type="common">Barrel medic</name>
    <name type="synonym">Medicago tribuloides</name>
    <dbReference type="NCBI Taxonomy" id="3880"/>
    <lineage>
        <taxon>Eukaryota</taxon>
        <taxon>Viridiplantae</taxon>
        <taxon>Streptophyta</taxon>
        <taxon>Embryophyta</taxon>
        <taxon>Tracheophyta</taxon>
        <taxon>Spermatophyta</taxon>
        <taxon>Magnoliopsida</taxon>
        <taxon>eudicotyledons</taxon>
        <taxon>Gunneridae</taxon>
        <taxon>Pentapetalae</taxon>
        <taxon>rosids</taxon>
        <taxon>fabids</taxon>
        <taxon>Fabales</taxon>
        <taxon>Fabaceae</taxon>
        <taxon>Papilionoideae</taxon>
        <taxon>50 kb inversion clade</taxon>
        <taxon>NPAAA clade</taxon>
        <taxon>Hologalegina</taxon>
        <taxon>IRL clade</taxon>
        <taxon>Trifolieae</taxon>
        <taxon>Medicago</taxon>
    </lineage>
</organism>
<keyword evidence="3" id="KW-1185">Reference proteome</keyword>
<evidence type="ECO:0000313" key="2">
    <source>
        <dbReference type="EnsemblPlants" id="KEH37546"/>
    </source>
</evidence>
<dbReference type="Proteomes" id="UP000002051">
    <property type="component" value="Chromosome 2"/>
</dbReference>
<evidence type="ECO:0000313" key="3">
    <source>
        <dbReference type="Proteomes" id="UP000002051"/>
    </source>
</evidence>
<dbReference type="HOGENOM" id="CLU_192467_0_0_1"/>
<proteinExistence type="predicted"/>
<reference evidence="1 3" key="1">
    <citation type="journal article" date="2011" name="Nature">
        <title>The Medicago genome provides insight into the evolution of rhizobial symbioses.</title>
        <authorList>
            <person name="Young N.D."/>
            <person name="Debelle F."/>
            <person name="Oldroyd G.E."/>
            <person name="Geurts R."/>
            <person name="Cannon S.B."/>
            <person name="Udvardi M.K."/>
            <person name="Benedito V.A."/>
            <person name="Mayer K.F."/>
            <person name="Gouzy J."/>
            <person name="Schoof H."/>
            <person name="Van de Peer Y."/>
            <person name="Proost S."/>
            <person name="Cook D.R."/>
            <person name="Meyers B.C."/>
            <person name="Spannagl M."/>
            <person name="Cheung F."/>
            <person name="De Mita S."/>
            <person name="Krishnakumar V."/>
            <person name="Gundlach H."/>
            <person name="Zhou S."/>
            <person name="Mudge J."/>
            <person name="Bharti A.K."/>
            <person name="Murray J.D."/>
            <person name="Naoumkina M.A."/>
            <person name="Rosen B."/>
            <person name="Silverstein K.A."/>
            <person name="Tang H."/>
            <person name="Rombauts S."/>
            <person name="Zhao P.X."/>
            <person name="Zhou P."/>
            <person name="Barbe V."/>
            <person name="Bardou P."/>
            <person name="Bechner M."/>
            <person name="Bellec A."/>
            <person name="Berger A."/>
            <person name="Berges H."/>
            <person name="Bidwell S."/>
            <person name="Bisseling T."/>
            <person name="Choisne N."/>
            <person name="Couloux A."/>
            <person name="Denny R."/>
            <person name="Deshpande S."/>
            <person name="Dai X."/>
            <person name="Doyle J.J."/>
            <person name="Dudez A.M."/>
            <person name="Farmer A.D."/>
            <person name="Fouteau S."/>
            <person name="Franken C."/>
            <person name="Gibelin C."/>
            <person name="Gish J."/>
            <person name="Goldstein S."/>
            <person name="Gonzalez A.J."/>
            <person name="Green P.J."/>
            <person name="Hallab A."/>
            <person name="Hartog M."/>
            <person name="Hua A."/>
            <person name="Humphray S.J."/>
            <person name="Jeong D.H."/>
            <person name="Jing Y."/>
            <person name="Jocker A."/>
            <person name="Kenton S.M."/>
            <person name="Kim D.J."/>
            <person name="Klee K."/>
            <person name="Lai H."/>
            <person name="Lang C."/>
            <person name="Lin S."/>
            <person name="Macmil S.L."/>
            <person name="Magdelenat G."/>
            <person name="Matthews L."/>
            <person name="McCorrison J."/>
            <person name="Monaghan E.L."/>
            <person name="Mun J.H."/>
            <person name="Najar F.Z."/>
            <person name="Nicholson C."/>
            <person name="Noirot C."/>
            <person name="O'Bleness M."/>
            <person name="Paule C.R."/>
            <person name="Poulain J."/>
            <person name="Prion F."/>
            <person name="Qin B."/>
            <person name="Qu C."/>
            <person name="Retzel E.F."/>
            <person name="Riddle C."/>
            <person name="Sallet E."/>
            <person name="Samain S."/>
            <person name="Samson N."/>
            <person name="Sanders I."/>
            <person name="Saurat O."/>
            <person name="Scarpelli C."/>
            <person name="Schiex T."/>
            <person name="Segurens B."/>
            <person name="Severin A.J."/>
            <person name="Sherrier D.J."/>
            <person name="Shi R."/>
            <person name="Sims S."/>
            <person name="Singer S.R."/>
            <person name="Sinharoy S."/>
            <person name="Sterck L."/>
            <person name="Viollet A."/>
            <person name="Wang B.B."/>
            <person name="Wang K."/>
            <person name="Wang M."/>
            <person name="Wang X."/>
            <person name="Warfsmann J."/>
            <person name="Weissenbach J."/>
            <person name="White D.D."/>
            <person name="White J.D."/>
            <person name="Wiley G.B."/>
            <person name="Wincker P."/>
            <person name="Xing Y."/>
            <person name="Yang L."/>
            <person name="Yao Z."/>
            <person name="Ying F."/>
            <person name="Zhai J."/>
            <person name="Zhou L."/>
            <person name="Zuber A."/>
            <person name="Denarie J."/>
            <person name="Dixon R.A."/>
            <person name="May G.D."/>
            <person name="Schwartz D.C."/>
            <person name="Rogers J."/>
            <person name="Quetier F."/>
            <person name="Town C.D."/>
            <person name="Roe B.A."/>
        </authorList>
    </citation>
    <scope>NUCLEOTIDE SEQUENCE [LARGE SCALE GENOMIC DNA]</scope>
    <source>
        <strain evidence="1">A17</strain>
        <strain evidence="2 3">cv. Jemalong A17</strain>
    </source>
</reference>
<name>A0A072V7D6_MEDTR</name>
<evidence type="ECO:0000313" key="1">
    <source>
        <dbReference type="EMBL" id="KEH37546.1"/>
    </source>
</evidence>
<reference evidence="2" key="3">
    <citation type="submission" date="2015-04" db="UniProtKB">
        <authorList>
            <consortium name="EnsemblPlants"/>
        </authorList>
    </citation>
    <scope>IDENTIFICATION</scope>
    <source>
        <strain evidence="2">cv. Jemalong A17</strain>
    </source>
</reference>
<reference evidence="1 3" key="2">
    <citation type="journal article" date="2014" name="BMC Genomics">
        <title>An improved genome release (version Mt4.0) for the model legume Medicago truncatula.</title>
        <authorList>
            <person name="Tang H."/>
            <person name="Krishnakumar V."/>
            <person name="Bidwell S."/>
            <person name="Rosen B."/>
            <person name="Chan A."/>
            <person name="Zhou S."/>
            <person name="Gentzbittel L."/>
            <person name="Childs K.L."/>
            <person name="Yandell M."/>
            <person name="Gundlach H."/>
            <person name="Mayer K.F."/>
            <person name="Schwartz D.C."/>
            <person name="Town C.D."/>
        </authorList>
    </citation>
    <scope>GENOME REANNOTATION</scope>
    <source>
        <strain evidence="1">A17</strain>
        <strain evidence="2 3">cv. Jemalong A17</strain>
    </source>
</reference>
<dbReference type="EMBL" id="CM001218">
    <property type="protein sequence ID" value="KEH37546.1"/>
    <property type="molecule type" value="Genomic_DNA"/>
</dbReference>
<dbReference type="PaxDb" id="3880-AES62212"/>
<gene>
    <name evidence="1" type="ordered locus">MTR_2g041250</name>
</gene>
<dbReference type="EnsemblPlants" id="KEH37546">
    <property type="protein sequence ID" value="KEH37546"/>
    <property type="gene ID" value="MTR_2g041250"/>
</dbReference>
<sequence length="85" mass="8989">MSSSRQLIEEPNHIGMRGILRPCRPLPVRCGSGTNQAKAGGHVTPTADEGRGVIAGAQGTTLSGSRQLIEESNHIGMRGTLRPCR</sequence>
<dbReference type="AlphaFoldDB" id="A0A072V7D6"/>
<protein>
    <submittedName>
        <fullName evidence="1 2">Uncharacterized protein</fullName>
    </submittedName>
</protein>